<gene>
    <name evidence="2" type="ORF">CVO77_07720</name>
</gene>
<dbReference type="SUPFAM" id="SSF89796">
    <property type="entry name" value="CoA-transferase family III (CaiB/BaiF)"/>
    <property type="match status" value="1"/>
</dbReference>
<dbReference type="PANTHER" id="PTHR48207:SF3">
    <property type="entry name" value="SUCCINATE--HYDROXYMETHYLGLUTARATE COA-TRANSFERASE"/>
    <property type="match status" value="1"/>
</dbReference>
<dbReference type="GO" id="GO:0008410">
    <property type="term" value="F:CoA-transferase activity"/>
    <property type="evidence" value="ECO:0007669"/>
    <property type="project" value="TreeGrafter"/>
</dbReference>
<keyword evidence="3" id="KW-1185">Reference proteome</keyword>
<comment type="caution">
    <text evidence="2">The sequence shown here is derived from an EMBL/GenBank/DDBJ whole genome shotgun (WGS) entry which is preliminary data.</text>
</comment>
<dbReference type="OrthoDB" id="5720311at2"/>
<sequence length="401" mass="42492">MTRMLEGILILDLSRVLAGPWATQLMADLGATVIKVERPLEGDDTRRWGPPWLYAGGEATSAYYLCANRGKEAIAVDFTDAEGQQIIRDLAAGCDVVVENFKVGTLKRYGLDAARLREANPALVYCSVTGFGQDGPYSGRPGYDFIAQGMGGLMSVTGSQESGPMKTGVALSDIMTGLYSAIAILAALVRRGNTGEGAHLDVSLLDVTVATLANQAFNFFATGENPPRYGNAHPNIVPYQSFPTADRGINLAIGNDSQFRRLCDAIGRSDLADDPRFGTNGSRAGNKQALEDELAPIFVGAGAASWIERLDAADVPAGPINEISDVFKDAHVLHRGMKISLNHKELGDLPGIASPIKVDGERAVASTPPPLLGENTDSVLRRELGLGDLEVAGLKTRGVIG</sequence>
<dbReference type="EMBL" id="PHFW01000002">
    <property type="protein sequence ID" value="PQM28366.1"/>
    <property type="molecule type" value="Genomic_DNA"/>
</dbReference>
<dbReference type="Pfam" id="PF02515">
    <property type="entry name" value="CoA_transf_3"/>
    <property type="match status" value="1"/>
</dbReference>
<dbReference type="RefSeq" id="WP_105998620.1">
    <property type="nucleotide sequence ID" value="NZ_CM009578.1"/>
</dbReference>
<evidence type="ECO:0000313" key="2">
    <source>
        <dbReference type="EMBL" id="PQM28366.1"/>
    </source>
</evidence>
<dbReference type="AlphaFoldDB" id="A0A2S8B7Q5"/>
<protein>
    <submittedName>
        <fullName evidence="2">CoA transferase</fullName>
    </submittedName>
</protein>
<dbReference type="Gene3D" id="3.40.50.10540">
    <property type="entry name" value="Crotonobetainyl-coa:carnitine coa-transferase, domain 1"/>
    <property type="match status" value="1"/>
</dbReference>
<reference evidence="3" key="1">
    <citation type="submission" date="2017-11" db="EMBL/GenBank/DDBJ databases">
        <title>The complete genome sequence of Sphingopyxis pomeranensis sp. nov. strain WS5A3p.</title>
        <authorList>
            <person name="Kaminski M.A."/>
        </authorList>
    </citation>
    <scope>NUCLEOTIDE SEQUENCE [LARGE SCALE GENOMIC DNA]</scope>
    <source>
        <strain evidence="3">WS5A3p</strain>
    </source>
</reference>
<keyword evidence="1 2" id="KW-0808">Transferase</keyword>
<evidence type="ECO:0000256" key="1">
    <source>
        <dbReference type="ARBA" id="ARBA00022679"/>
    </source>
</evidence>
<name>A0A2S8B7Q5_9SPHN</name>
<dbReference type="Gene3D" id="3.30.1540.10">
    <property type="entry name" value="formyl-coa transferase, domain 3"/>
    <property type="match status" value="1"/>
</dbReference>
<proteinExistence type="predicted"/>
<organism evidence="2 3">
    <name type="scientific">Sphingopyxis lindanitolerans</name>
    <dbReference type="NCBI Taxonomy" id="2054227"/>
    <lineage>
        <taxon>Bacteria</taxon>
        <taxon>Pseudomonadati</taxon>
        <taxon>Pseudomonadota</taxon>
        <taxon>Alphaproteobacteria</taxon>
        <taxon>Sphingomonadales</taxon>
        <taxon>Sphingomonadaceae</taxon>
        <taxon>Sphingopyxis</taxon>
    </lineage>
</organism>
<dbReference type="Proteomes" id="UP000238954">
    <property type="component" value="Chromosome"/>
</dbReference>
<dbReference type="InterPro" id="IPR044855">
    <property type="entry name" value="CoA-Trfase_III_dom3_sf"/>
</dbReference>
<accession>A0A2S8B7Q5</accession>
<dbReference type="InterPro" id="IPR003673">
    <property type="entry name" value="CoA-Trfase_fam_III"/>
</dbReference>
<dbReference type="InterPro" id="IPR023606">
    <property type="entry name" value="CoA-Trfase_III_dom_1_sf"/>
</dbReference>
<dbReference type="PANTHER" id="PTHR48207">
    <property type="entry name" value="SUCCINATE--HYDROXYMETHYLGLUTARATE COA-TRANSFERASE"/>
    <property type="match status" value="1"/>
</dbReference>
<dbReference type="InterPro" id="IPR050483">
    <property type="entry name" value="CoA-transferase_III_domain"/>
</dbReference>
<evidence type="ECO:0000313" key="3">
    <source>
        <dbReference type="Proteomes" id="UP000238954"/>
    </source>
</evidence>